<evidence type="ECO:0000313" key="10">
    <source>
        <dbReference type="EMBL" id="MFB9105036.1"/>
    </source>
</evidence>
<organism evidence="10 11">
    <name type="scientific">Algibacter miyuki</name>
    <dbReference type="NCBI Taxonomy" id="1306933"/>
    <lineage>
        <taxon>Bacteria</taxon>
        <taxon>Pseudomonadati</taxon>
        <taxon>Bacteroidota</taxon>
        <taxon>Flavobacteriia</taxon>
        <taxon>Flavobacteriales</taxon>
        <taxon>Flavobacteriaceae</taxon>
        <taxon>Algibacter</taxon>
    </lineage>
</organism>
<keyword evidence="11" id="KW-1185">Reference proteome</keyword>
<dbReference type="Proteomes" id="UP001589590">
    <property type="component" value="Unassembled WGS sequence"/>
</dbReference>
<evidence type="ECO:0000256" key="2">
    <source>
        <dbReference type="ARBA" id="ARBA00022475"/>
    </source>
</evidence>
<dbReference type="InterPro" id="IPR007168">
    <property type="entry name" value="Phageshock_PspC_N"/>
</dbReference>
<evidence type="ECO:0000256" key="5">
    <source>
        <dbReference type="ARBA" id="ARBA00023136"/>
    </source>
</evidence>
<evidence type="ECO:0000259" key="8">
    <source>
        <dbReference type="Pfam" id="PF22571"/>
    </source>
</evidence>
<dbReference type="EMBL" id="JBHMFA010000005">
    <property type="protein sequence ID" value="MFB9105036.1"/>
    <property type="molecule type" value="Genomic_DNA"/>
</dbReference>
<evidence type="ECO:0000259" key="7">
    <source>
        <dbReference type="Pfam" id="PF04024"/>
    </source>
</evidence>
<feature type="domain" description="PspC-related transmembrane region" evidence="8">
    <location>
        <begin position="231"/>
        <end position="371"/>
    </location>
</feature>
<dbReference type="InterPro" id="IPR016024">
    <property type="entry name" value="ARM-type_fold"/>
</dbReference>
<comment type="caution">
    <text evidence="10">The sequence shown here is derived from an EMBL/GenBank/DDBJ whole genome shotgun (WGS) entry which is preliminary data.</text>
</comment>
<evidence type="ECO:0000259" key="9">
    <source>
        <dbReference type="Pfam" id="PF22744"/>
    </source>
</evidence>
<evidence type="ECO:0000256" key="4">
    <source>
        <dbReference type="ARBA" id="ARBA00022989"/>
    </source>
</evidence>
<proteinExistence type="predicted"/>
<dbReference type="Gene3D" id="1.25.10.10">
    <property type="entry name" value="Leucine-rich Repeat Variant"/>
    <property type="match status" value="1"/>
</dbReference>
<dbReference type="InterPro" id="IPR054319">
    <property type="entry name" value="PspC-rel_ToastRack"/>
</dbReference>
<name>A0ABV5GZH7_9FLAO</name>
<accession>A0ABV5GZH7</accession>
<feature type="transmembrane region" description="Helical" evidence="6">
    <location>
        <begin position="118"/>
        <end position="137"/>
    </location>
</feature>
<keyword evidence="2" id="KW-1003">Cell membrane</keyword>
<dbReference type="SUPFAM" id="SSF48371">
    <property type="entry name" value="ARM repeat"/>
    <property type="match status" value="1"/>
</dbReference>
<dbReference type="InterPro" id="IPR011989">
    <property type="entry name" value="ARM-like"/>
</dbReference>
<protein>
    <submittedName>
        <fullName evidence="10">PspC domain-containing protein</fullName>
    </submittedName>
</protein>
<keyword evidence="5 6" id="KW-0472">Membrane</keyword>
<dbReference type="Pfam" id="PF22744">
    <property type="entry name" value="Toast-rack_PspC-Cterm"/>
    <property type="match status" value="1"/>
</dbReference>
<reference evidence="10 11" key="1">
    <citation type="submission" date="2024-09" db="EMBL/GenBank/DDBJ databases">
        <authorList>
            <person name="Sun Q."/>
            <person name="Mori K."/>
        </authorList>
    </citation>
    <scope>NUCLEOTIDE SEQUENCE [LARGE SCALE GENOMIC DNA]</scope>
    <source>
        <strain evidence="10 11">CECT 8300</strain>
    </source>
</reference>
<evidence type="ECO:0000256" key="3">
    <source>
        <dbReference type="ARBA" id="ARBA00022692"/>
    </source>
</evidence>
<dbReference type="RefSeq" id="WP_290272808.1">
    <property type="nucleotide sequence ID" value="NZ_JAUFQP010000013.1"/>
</dbReference>
<comment type="subcellular location">
    <subcellularLocation>
        <location evidence="1">Cell membrane</location>
        <topology evidence="1">Single-pass membrane protein</topology>
    </subcellularLocation>
</comment>
<feature type="transmembrane region" description="Helical" evidence="6">
    <location>
        <begin position="308"/>
        <end position="332"/>
    </location>
</feature>
<feature type="transmembrane region" description="Helical" evidence="6">
    <location>
        <begin position="143"/>
        <end position="162"/>
    </location>
</feature>
<keyword evidence="4 6" id="KW-1133">Transmembrane helix</keyword>
<evidence type="ECO:0000256" key="1">
    <source>
        <dbReference type="ARBA" id="ARBA00004162"/>
    </source>
</evidence>
<dbReference type="PANTHER" id="PTHR33885">
    <property type="entry name" value="PHAGE SHOCK PROTEIN C"/>
    <property type="match status" value="1"/>
</dbReference>
<keyword evidence="3 6" id="KW-0812">Transmembrane</keyword>
<feature type="transmembrane region" description="Helical" evidence="6">
    <location>
        <begin position="344"/>
        <end position="366"/>
    </location>
</feature>
<dbReference type="InterPro" id="IPR052027">
    <property type="entry name" value="PspC"/>
</dbReference>
<dbReference type="Pfam" id="PF22571">
    <property type="entry name" value="LiaI-LiaF-TM_PspC"/>
    <property type="match status" value="1"/>
</dbReference>
<evidence type="ECO:0000256" key="6">
    <source>
        <dbReference type="SAM" id="Phobius"/>
    </source>
</evidence>
<feature type="domain" description="PspC-related ToastRack" evidence="9">
    <location>
        <begin position="417"/>
        <end position="549"/>
    </location>
</feature>
<sequence length="706" mass="79739">MNKTVNINLAGIFFHIDEDAYLKLQHYLEAIKRSFTDSQGRSEIIADIEARIAELFSERVENHKQVIRIKEVDEVISIMGQPEDYLVDDEIFEDEPQPTYNKKTTPSRKLFRDTDNSYIAGVSSGLAHYLGVDAVWIRLAWVLLLFGAGTGVLLYILLWILVPEAKTTSEKIMMTGAPVNISNIEKKIKDGFENVSETVTDVAKNVSDSVSGAAKNVSDSVSSATQNIDFNKQGSKIKSTSRSFFDTIGEVIMFFFKVIAKFIGVLLIFIGAIALISLIIAMFSVGAVNVINIPGLDLVDIVNAGNTPIWFVSLLCLFAVGIPFFFLFYLGLKILINNLKSIGNIAKFSLLGLWFISIIGLVVIGIRQASEHAFDETYIEKTELPITTIDTLRIKMVGNDNFNSNSNKRYNNFKLAHDEDGHKIIYSTDIDIRVKSTTDSMITVAVEKRADGRDYDKARARAKNINYKFELKNNVLLLDSYFTTDPKNKFSDQQIDVVLYLPENMYVNFKKSTKPYIYYRNYNGNIVNEKHVGYTIKIRDNTVECLNCPIEVKKESKKKETNVKVIKTEIDTDIQETVDAAANRIENNLDIEEQKLELDKLTFQPAIAKIAQHDKDPEIRKLALSKMTFQPSIAKIAEHDKDPSIRKLAVSKMTFQPAIAKIAEHDKDPEVRKLALSKMTFQPAIKDIAEHDKDPEIRKLALEKLK</sequence>
<evidence type="ECO:0000313" key="11">
    <source>
        <dbReference type="Proteomes" id="UP001589590"/>
    </source>
</evidence>
<dbReference type="Pfam" id="PF04024">
    <property type="entry name" value="PspC"/>
    <property type="match status" value="1"/>
</dbReference>
<feature type="domain" description="Phage shock protein PspC N-terminal" evidence="7">
    <location>
        <begin position="108"/>
        <end position="165"/>
    </location>
</feature>
<feature type="transmembrane region" description="Helical" evidence="6">
    <location>
        <begin position="262"/>
        <end position="288"/>
    </location>
</feature>
<dbReference type="InterPro" id="IPR054321">
    <property type="entry name" value="PspC-rel_TM"/>
</dbReference>
<gene>
    <name evidence="10" type="ORF">ACFFU1_09000</name>
</gene>
<dbReference type="PANTHER" id="PTHR33885:SF3">
    <property type="entry name" value="PHAGE SHOCK PROTEIN C"/>
    <property type="match status" value="1"/>
</dbReference>